<evidence type="ECO:0000313" key="4">
    <source>
        <dbReference type="EMBL" id="SDG09525.1"/>
    </source>
</evidence>
<gene>
    <name evidence="4" type="ORF">SAMN04489759_104367</name>
</gene>
<reference evidence="5" key="1">
    <citation type="submission" date="2016-10" db="EMBL/GenBank/DDBJ databases">
        <authorList>
            <person name="Varghese N."/>
            <person name="Submissions S."/>
        </authorList>
    </citation>
    <scope>NUCLEOTIDE SEQUENCE [LARGE SCALE GENOMIC DNA]</scope>
    <source>
        <strain evidence="5">DSM 16477</strain>
    </source>
</reference>
<dbReference type="InterPro" id="IPR050559">
    <property type="entry name" value="P-Pant_transferase_sf"/>
</dbReference>
<dbReference type="PANTHER" id="PTHR12215">
    <property type="entry name" value="PHOSPHOPANTETHEINE TRANSFERASE"/>
    <property type="match status" value="1"/>
</dbReference>
<keyword evidence="2 4" id="KW-0808">Transferase</keyword>
<dbReference type="Gene3D" id="3.90.470.20">
    <property type="entry name" value="4'-phosphopantetheinyl transferase domain"/>
    <property type="match status" value="2"/>
</dbReference>
<accession>A0A1G7RFV6</accession>
<organism evidence="4 5">
    <name type="scientific">Sulfitobacter delicatus</name>
    <dbReference type="NCBI Taxonomy" id="218672"/>
    <lineage>
        <taxon>Bacteria</taxon>
        <taxon>Pseudomonadati</taxon>
        <taxon>Pseudomonadota</taxon>
        <taxon>Alphaproteobacteria</taxon>
        <taxon>Rhodobacterales</taxon>
        <taxon>Roseobacteraceae</taxon>
        <taxon>Sulfitobacter</taxon>
    </lineage>
</organism>
<keyword evidence="5" id="KW-1185">Reference proteome</keyword>
<dbReference type="SUPFAM" id="SSF56214">
    <property type="entry name" value="4'-phosphopantetheinyl transferase"/>
    <property type="match status" value="2"/>
</dbReference>
<protein>
    <submittedName>
        <fullName evidence="4">4'-phosphopantetheinyl transferase</fullName>
    </submittedName>
</protein>
<dbReference type="InterPro" id="IPR008278">
    <property type="entry name" value="4-PPantetheinyl_Trfase_dom"/>
</dbReference>
<dbReference type="Proteomes" id="UP000199399">
    <property type="component" value="Unassembled WGS sequence"/>
</dbReference>
<dbReference type="EMBL" id="FNBP01000004">
    <property type="protein sequence ID" value="SDG09525.1"/>
    <property type="molecule type" value="Genomic_DNA"/>
</dbReference>
<dbReference type="RefSeq" id="WP_093741891.1">
    <property type="nucleotide sequence ID" value="NZ_FNBP01000004.1"/>
</dbReference>
<dbReference type="STRING" id="218672.SAMN04489759_104367"/>
<evidence type="ECO:0000259" key="3">
    <source>
        <dbReference type="Pfam" id="PF01648"/>
    </source>
</evidence>
<evidence type="ECO:0000313" key="5">
    <source>
        <dbReference type="Proteomes" id="UP000199399"/>
    </source>
</evidence>
<dbReference type="GO" id="GO:0000287">
    <property type="term" value="F:magnesium ion binding"/>
    <property type="evidence" value="ECO:0007669"/>
    <property type="project" value="InterPro"/>
</dbReference>
<dbReference type="AlphaFoldDB" id="A0A1G7RFV6"/>
<dbReference type="GO" id="GO:0005829">
    <property type="term" value="C:cytosol"/>
    <property type="evidence" value="ECO:0007669"/>
    <property type="project" value="TreeGrafter"/>
</dbReference>
<comment type="similarity">
    <text evidence="1">Belongs to the P-Pant transferase superfamily. Gsp/Sfp/HetI/AcpT family.</text>
</comment>
<dbReference type="GO" id="GO:0019878">
    <property type="term" value="P:lysine biosynthetic process via aminoadipic acid"/>
    <property type="evidence" value="ECO:0007669"/>
    <property type="project" value="TreeGrafter"/>
</dbReference>
<dbReference type="PANTHER" id="PTHR12215:SF10">
    <property type="entry name" value="L-AMINOADIPATE-SEMIALDEHYDE DEHYDROGENASE-PHOSPHOPANTETHEINYL TRANSFERASE"/>
    <property type="match status" value="1"/>
</dbReference>
<feature type="domain" description="4'-phosphopantetheinyl transferase" evidence="3">
    <location>
        <begin position="120"/>
        <end position="223"/>
    </location>
</feature>
<evidence type="ECO:0000256" key="2">
    <source>
        <dbReference type="ARBA" id="ARBA00022679"/>
    </source>
</evidence>
<dbReference type="Pfam" id="PF01648">
    <property type="entry name" value="ACPS"/>
    <property type="match status" value="1"/>
</dbReference>
<name>A0A1G7RFV6_9RHOB</name>
<dbReference type="InterPro" id="IPR037143">
    <property type="entry name" value="4-PPantetheinyl_Trfase_dom_sf"/>
</dbReference>
<sequence length="246" mass="26878">MSNAAPDLNNAAHLWIVAGNEPPDPDTASRFLGLLDAGECARLDQFLFLEDRMLFLLSHALLRITLSQYRDVSPDAWCFAPGQNGRPEIAGPVGATSGLRFNLTHTKGLVACVVTHDMDCGVDAEFRKAMPDLQDLAATALHPRELRDFSELCKTKQLDHFLALWTAKEACMKACGRGFSMAPDTVALQIDSSGASAHVLSAPENLNWHIRLYRPTPNHHLALALDPSCPTEIAVRRLKSDLVSLA</sequence>
<dbReference type="GO" id="GO:0008897">
    <property type="term" value="F:holo-[acyl-carrier-protein] synthase activity"/>
    <property type="evidence" value="ECO:0007669"/>
    <property type="project" value="InterPro"/>
</dbReference>
<proteinExistence type="inferred from homology"/>
<evidence type="ECO:0000256" key="1">
    <source>
        <dbReference type="ARBA" id="ARBA00010990"/>
    </source>
</evidence>
<dbReference type="OrthoDB" id="9808281at2"/>